<dbReference type="RefSeq" id="WP_052111099.1">
    <property type="nucleotide sequence ID" value="NZ_AVBF01000003.1"/>
</dbReference>
<comment type="subcellular location">
    <subcellularLocation>
        <location evidence="1">Cell membrane</location>
        <topology evidence="1">Multi-pass membrane protein</topology>
    </subcellularLocation>
</comment>
<keyword evidence="6 8" id="KW-1133">Transmembrane helix</keyword>
<gene>
    <name evidence="9" type="ORF">N782_14940</name>
</gene>
<dbReference type="PANTHER" id="PTHR30047">
    <property type="entry name" value="HIGH-AFFINITY CHOLINE TRANSPORT PROTEIN-RELATED"/>
    <property type="match status" value="1"/>
</dbReference>
<dbReference type="PANTHER" id="PTHR30047:SF7">
    <property type="entry name" value="HIGH-AFFINITY CHOLINE TRANSPORT PROTEIN"/>
    <property type="match status" value="1"/>
</dbReference>
<dbReference type="Pfam" id="PF02028">
    <property type="entry name" value="BCCT"/>
    <property type="match status" value="1"/>
</dbReference>
<feature type="transmembrane region" description="Helical" evidence="8">
    <location>
        <begin position="474"/>
        <end position="495"/>
    </location>
</feature>
<evidence type="ECO:0000256" key="7">
    <source>
        <dbReference type="ARBA" id="ARBA00023136"/>
    </source>
</evidence>
<feature type="transmembrane region" description="Helical" evidence="8">
    <location>
        <begin position="88"/>
        <end position="112"/>
    </location>
</feature>
<keyword evidence="5 8" id="KW-0812">Transmembrane</keyword>
<protein>
    <submittedName>
        <fullName evidence="9">Choline transporter</fullName>
    </submittedName>
</protein>
<evidence type="ECO:0000313" key="10">
    <source>
        <dbReference type="Proteomes" id="UP000030147"/>
    </source>
</evidence>
<feature type="transmembrane region" description="Helical" evidence="8">
    <location>
        <begin position="190"/>
        <end position="211"/>
    </location>
</feature>
<dbReference type="InterPro" id="IPR018093">
    <property type="entry name" value="BCCT_CS"/>
</dbReference>
<dbReference type="STRING" id="1385514.N782_14940"/>
<evidence type="ECO:0000256" key="1">
    <source>
        <dbReference type="ARBA" id="ARBA00004651"/>
    </source>
</evidence>
<evidence type="ECO:0000256" key="8">
    <source>
        <dbReference type="SAM" id="Phobius"/>
    </source>
</evidence>
<organism evidence="9 10">
    <name type="scientific">Pontibacillus yanchengensis Y32</name>
    <dbReference type="NCBI Taxonomy" id="1385514"/>
    <lineage>
        <taxon>Bacteria</taxon>
        <taxon>Bacillati</taxon>
        <taxon>Bacillota</taxon>
        <taxon>Bacilli</taxon>
        <taxon>Bacillales</taxon>
        <taxon>Bacillaceae</taxon>
        <taxon>Pontibacillus</taxon>
    </lineage>
</organism>
<dbReference type="EMBL" id="AVBF01000003">
    <property type="protein sequence ID" value="KGP74260.1"/>
    <property type="molecule type" value="Genomic_DNA"/>
</dbReference>
<evidence type="ECO:0000256" key="5">
    <source>
        <dbReference type="ARBA" id="ARBA00022692"/>
    </source>
</evidence>
<feature type="transmembrane region" description="Helical" evidence="8">
    <location>
        <begin position="259"/>
        <end position="279"/>
    </location>
</feature>
<dbReference type="AlphaFoldDB" id="A0A0A2TYD6"/>
<dbReference type="InterPro" id="IPR000060">
    <property type="entry name" value="BCCT_transptr"/>
</dbReference>
<keyword evidence="7 8" id="KW-0472">Membrane</keyword>
<evidence type="ECO:0000256" key="4">
    <source>
        <dbReference type="ARBA" id="ARBA00022475"/>
    </source>
</evidence>
<dbReference type="eggNOG" id="COG1292">
    <property type="taxonomic scope" value="Bacteria"/>
</dbReference>
<accession>A0A0A2TYD6</accession>
<name>A0A0A2TYD6_9BACI</name>
<proteinExistence type="inferred from homology"/>
<dbReference type="GO" id="GO:0022857">
    <property type="term" value="F:transmembrane transporter activity"/>
    <property type="evidence" value="ECO:0007669"/>
    <property type="project" value="InterPro"/>
</dbReference>
<feature type="transmembrane region" description="Helical" evidence="8">
    <location>
        <begin position="408"/>
        <end position="429"/>
    </location>
</feature>
<feature type="transmembrane region" description="Helical" evidence="8">
    <location>
        <begin position="132"/>
        <end position="159"/>
    </location>
</feature>
<keyword evidence="10" id="KW-1185">Reference proteome</keyword>
<dbReference type="OrthoDB" id="9775735at2"/>
<comment type="caution">
    <text evidence="9">The sequence shown here is derived from an EMBL/GenBank/DDBJ whole genome shotgun (WGS) entry which is preliminary data.</text>
</comment>
<feature type="transmembrane region" description="Helical" evidence="8">
    <location>
        <begin position="349"/>
        <end position="374"/>
    </location>
</feature>
<feature type="transmembrane region" description="Helical" evidence="8">
    <location>
        <begin position="450"/>
        <end position="468"/>
    </location>
</feature>
<evidence type="ECO:0000313" key="9">
    <source>
        <dbReference type="EMBL" id="KGP74260.1"/>
    </source>
</evidence>
<dbReference type="GO" id="GO:0005886">
    <property type="term" value="C:plasma membrane"/>
    <property type="evidence" value="ECO:0007669"/>
    <property type="project" value="UniProtKB-SubCell"/>
</dbReference>
<keyword evidence="4" id="KW-1003">Cell membrane</keyword>
<keyword evidence="3" id="KW-0813">Transport</keyword>
<comment type="similarity">
    <text evidence="2">Belongs to the BCCT transporter (TC 2.A.15) family.</text>
</comment>
<sequence length="520" mass="57071">MNKNIIDKPTFIGSLVMLIAVTLPLILFPTGGKEVVLSLKNFMTSKFSVLYLAFGLGTFIFLLYLAFSRFGNITLGKETKPEFRTLSWAAMLFCAGIGASILYWAAIEWVYYYTAPPLGIEPKSNEAMNWASAYGIFHWGLIPWGIFTLPAVSIAYFFYVRKKPVLKISEACRPVLGDKTDGPLGKAVDILFLFGLLGGAGTTLGLAMPLIGSGIHDLTGLEVTKFVKALILIICTIIFGASAFSGLKKGIRVLSDMNLWLSFFLLGFVFIIGPTLFIAETTFNALGIVGTNFLRMSTWTEPFNNLGSFERTGFPESWTVFFWAWWLVFAPFVGLFVARISKGRTVRQLILGTLIYGTLGSVLFFGILGNYAIFLEMSGQFNVVETVQNSGPPAAVMGILNTLPMGKLLVGVFVVLAVIFTATTFDSGSYIIASVVQKDVKGEPVRWNRLFWAFALSFLPIVLMYLGGMSTLQTASIVGGIPLLIIMPMLALSFVRAASHDMEKSNNDEKQESKNDYQTG</sequence>
<feature type="transmembrane region" description="Helical" evidence="8">
    <location>
        <begin position="318"/>
        <end position="337"/>
    </location>
</feature>
<reference evidence="9 10" key="1">
    <citation type="journal article" date="2015" name="Stand. Genomic Sci.">
        <title>High quality draft genome sequence of the moderately halophilic bacterium Pontibacillus yanchengensis Y32(T) and comparison among Pontibacillus genomes.</title>
        <authorList>
            <person name="Huang J."/>
            <person name="Qiao Z.X."/>
            <person name="Tang J.W."/>
            <person name="Wang G."/>
        </authorList>
    </citation>
    <scope>NUCLEOTIDE SEQUENCE [LARGE SCALE GENOMIC DNA]</scope>
    <source>
        <strain evidence="9 10">Y32</strain>
    </source>
</reference>
<feature type="transmembrane region" description="Helical" evidence="8">
    <location>
        <begin position="12"/>
        <end position="29"/>
    </location>
</feature>
<evidence type="ECO:0000256" key="3">
    <source>
        <dbReference type="ARBA" id="ARBA00022448"/>
    </source>
</evidence>
<evidence type="ECO:0000256" key="2">
    <source>
        <dbReference type="ARBA" id="ARBA00005658"/>
    </source>
</evidence>
<feature type="transmembrane region" description="Helical" evidence="8">
    <location>
        <begin position="49"/>
        <end position="67"/>
    </location>
</feature>
<dbReference type="PROSITE" id="PS01303">
    <property type="entry name" value="BCCT"/>
    <property type="match status" value="1"/>
</dbReference>
<feature type="transmembrane region" description="Helical" evidence="8">
    <location>
        <begin position="226"/>
        <end position="247"/>
    </location>
</feature>
<dbReference type="NCBIfam" id="TIGR00842">
    <property type="entry name" value="bcct"/>
    <property type="match status" value="1"/>
</dbReference>
<evidence type="ECO:0000256" key="6">
    <source>
        <dbReference type="ARBA" id="ARBA00022989"/>
    </source>
</evidence>
<dbReference type="Proteomes" id="UP000030147">
    <property type="component" value="Unassembled WGS sequence"/>
</dbReference>